<keyword evidence="3 6" id="KW-0731">Sigma factor</keyword>
<dbReference type="SUPFAM" id="SSF88659">
    <property type="entry name" value="Sigma3 and sigma4 domains of RNA polymerase sigma factors"/>
    <property type="match status" value="1"/>
</dbReference>
<dbReference type="Gene3D" id="1.10.10.10">
    <property type="entry name" value="Winged helix-like DNA-binding domain superfamily/Winged helix DNA-binding domain"/>
    <property type="match status" value="1"/>
</dbReference>
<dbReference type="PANTHER" id="PTHR43133:SF52">
    <property type="entry name" value="ECF RNA POLYMERASE SIGMA FACTOR SIGL"/>
    <property type="match status" value="1"/>
</dbReference>
<dbReference type="GO" id="GO:0006352">
    <property type="term" value="P:DNA-templated transcription initiation"/>
    <property type="evidence" value="ECO:0007669"/>
    <property type="project" value="InterPro"/>
</dbReference>
<dbReference type="Pfam" id="PF04545">
    <property type="entry name" value="Sigma70_r4"/>
    <property type="match status" value="1"/>
</dbReference>
<keyword evidence="4 6" id="KW-0238">DNA-binding</keyword>
<dbReference type="InterPro" id="IPR039425">
    <property type="entry name" value="RNA_pol_sigma-70-like"/>
</dbReference>
<name>A0A3M8F711_9ACTN</name>
<dbReference type="GO" id="GO:0003677">
    <property type="term" value="F:DNA binding"/>
    <property type="evidence" value="ECO:0007669"/>
    <property type="project" value="UniProtKB-KW"/>
</dbReference>
<proteinExistence type="inferred from homology"/>
<sequence>MKAATLEAPRTTDRSPTQVVRGLGGVPSQTRAAGPRPTDGHFEAVGVGISPEQALDREVRVRKDAAVSQDRPSRTRHRAERSRSDEPVPDEELMRVIYREHAGPLLAYVLRLVAGDRHRAEDVVQETLVRAWKNVHRLNRATGSVRPWLVTVARRIVIDGHRSRQARPQEVDPAPLEVMPAEDEIDKALWLMTLSDALGDLSDAHREVLVETYFKGRTVNEAAETLGIPSGTVRSRVFYALRSMKLALEERGVRA</sequence>
<dbReference type="Pfam" id="PF04542">
    <property type="entry name" value="Sigma70_r2"/>
    <property type="match status" value="1"/>
</dbReference>
<evidence type="ECO:0000259" key="8">
    <source>
        <dbReference type="Pfam" id="PF04542"/>
    </source>
</evidence>
<dbReference type="Proteomes" id="UP000028058">
    <property type="component" value="Unassembled WGS sequence"/>
</dbReference>
<evidence type="ECO:0000256" key="2">
    <source>
        <dbReference type="ARBA" id="ARBA00023015"/>
    </source>
</evidence>
<evidence type="ECO:0000256" key="3">
    <source>
        <dbReference type="ARBA" id="ARBA00023082"/>
    </source>
</evidence>
<comment type="caution">
    <text evidence="10">The sequence shown here is derived from an EMBL/GenBank/DDBJ whole genome shotgun (WGS) entry which is preliminary data.</text>
</comment>
<dbReference type="InterPro" id="IPR000838">
    <property type="entry name" value="RNA_pol_sigma70_ECF_CS"/>
</dbReference>
<dbReference type="GO" id="GO:0016987">
    <property type="term" value="F:sigma factor activity"/>
    <property type="evidence" value="ECO:0007669"/>
    <property type="project" value="UniProtKB-KW"/>
</dbReference>
<evidence type="ECO:0000256" key="4">
    <source>
        <dbReference type="ARBA" id="ARBA00023125"/>
    </source>
</evidence>
<gene>
    <name evidence="10" type="ORF">SFRA_004640</name>
</gene>
<dbReference type="InterPro" id="IPR013325">
    <property type="entry name" value="RNA_pol_sigma_r2"/>
</dbReference>
<evidence type="ECO:0000313" key="10">
    <source>
        <dbReference type="EMBL" id="RKM97848.1"/>
    </source>
</evidence>
<reference evidence="10 11" key="1">
    <citation type="journal article" date="2014" name="Genome Announc.">
        <title>Draft Genome Sequence of Streptomyces fradiae ATCC 19609, a Strain Highly Sensitive to Antibiotics.</title>
        <authorList>
            <person name="Bekker O.B."/>
            <person name="Klimina K.M."/>
            <person name="Vatlin A.A."/>
            <person name="Zakharevich N.V."/>
            <person name="Kasianov A.S."/>
            <person name="Danilenko V.N."/>
        </authorList>
    </citation>
    <scope>NUCLEOTIDE SEQUENCE [LARGE SCALE GENOMIC DNA]</scope>
    <source>
        <strain evidence="10 11">ATCC 19609</strain>
    </source>
</reference>
<dbReference type="InterPro" id="IPR014284">
    <property type="entry name" value="RNA_pol_sigma-70_dom"/>
</dbReference>
<feature type="region of interest" description="Disordered" evidence="7">
    <location>
        <begin position="61"/>
        <end position="88"/>
    </location>
</feature>
<dbReference type="NCBIfam" id="TIGR02937">
    <property type="entry name" value="sigma70-ECF"/>
    <property type="match status" value="1"/>
</dbReference>
<keyword evidence="5 6" id="KW-0804">Transcription</keyword>
<dbReference type="NCBIfam" id="NF007227">
    <property type="entry name" value="PRK09645.1"/>
    <property type="match status" value="1"/>
</dbReference>
<dbReference type="InterPro" id="IPR013324">
    <property type="entry name" value="RNA_pol_sigma_r3/r4-like"/>
</dbReference>
<evidence type="ECO:0000256" key="6">
    <source>
        <dbReference type="RuleBase" id="RU000716"/>
    </source>
</evidence>
<accession>A0A3M8F711</accession>
<dbReference type="InterPro" id="IPR007627">
    <property type="entry name" value="RNA_pol_sigma70_r2"/>
</dbReference>
<protein>
    <recommendedName>
        <fullName evidence="6">RNA polymerase sigma factor</fullName>
    </recommendedName>
</protein>
<feature type="region of interest" description="Disordered" evidence="7">
    <location>
        <begin position="1"/>
        <end position="42"/>
    </location>
</feature>
<dbReference type="InterPro" id="IPR007630">
    <property type="entry name" value="RNA_pol_sigma70_r4"/>
</dbReference>
<keyword evidence="11" id="KW-1185">Reference proteome</keyword>
<evidence type="ECO:0000256" key="1">
    <source>
        <dbReference type="ARBA" id="ARBA00010641"/>
    </source>
</evidence>
<feature type="domain" description="RNA polymerase sigma-70 region 2" evidence="8">
    <location>
        <begin position="98"/>
        <end position="165"/>
    </location>
</feature>
<dbReference type="PANTHER" id="PTHR43133">
    <property type="entry name" value="RNA POLYMERASE ECF-TYPE SIGMA FACTO"/>
    <property type="match status" value="1"/>
</dbReference>
<dbReference type="OrthoDB" id="9811152at2"/>
<dbReference type="EMBL" id="JNAD02000002">
    <property type="protein sequence ID" value="RKM97848.1"/>
    <property type="molecule type" value="Genomic_DNA"/>
</dbReference>
<evidence type="ECO:0000313" key="11">
    <source>
        <dbReference type="Proteomes" id="UP000028058"/>
    </source>
</evidence>
<comment type="similarity">
    <text evidence="1 6">Belongs to the sigma-70 factor family. ECF subfamily.</text>
</comment>
<dbReference type="AlphaFoldDB" id="A0A3M8F711"/>
<evidence type="ECO:0000259" key="9">
    <source>
        <dbReference type="Pfam" id="PF04545"/>
    </source>
</evidence>
<dbReference type="InterPro" id="IPR036388">
    <property type="entry name" value="WH-like_DNA-bd_sf"/>
</dbReference>
<organism evidence="10 11">
    <name type="scientific">Streptomyces xinghaiensis</name>
    <dbReference type="NCBI Taxonomy" id="1038928"/>
    <lineage>
        <taxon>Bacteria</taxon>
        <taxon>Bacillati</taxon>
        <taxon>Actinomycetota</taxon>
        <taxon>Actinomycetes</taxon>
        <taxon>Kitasatosporales</taxon>
        <taxon>Streptomycetaceae</taxon>
        <taxon>Streptomyces</taxon>
    </lineage>
</organism>
<evidence type="ECO:0000256" key="5">
    <source>
        <dbReference type="ARBA" id="ARBA00023163"/>
    </source>
</evidence>
<dbReference type="SUPFAM" id="SSF88946">
    <property type="entry name" value="Sigma2 domain of RNA polymerase sigma factors"/>
    <property type="match status" value="1"/>
</dbReference>
<dbReference type="PROSITE" id="PS01063">
    <property type="entry name" value="SIGMA70_ECF"/>
    <property type="match status" value="1"/>
</dbReference>
<dbReference type="CDD" id="cd06171">
    <property type="entry name" value="Sigma70_r4"/>
    <property type="match status" value="1"/>
</dbReference>
<dbReference type="Gene3D" id="1.10.1740.10">
    <property type="match status" value="1"/>
</dbReference>
<feature type="domain" description="RNA polymerase sigma-70 region 4" evidence="9">
    <location>
        <begin position="197"/>
        <end position="245"/>
    </location>
</feature>
<keyword evidence="2 6" id="KW-0805">Transcription regulation</keyword>
<evidence type="ECO:0000256" key="7">
    <source>
        <dbReference type="SAM" id="MobiDB-lite"/>
    </source>
</evidence>